<protein>
    <submittedName>
        <fullName evidence="2">CDP-alcohol phosphatidyltransferase</fullName>
    </submittedName>
</protein>
<keyword evidence="1" id="KW-0472">Membrane</keyword>
<dbReference type="GO" id="GO:0016020">
    <property type="term" value="C:membrane"/>
    <property type="evidence" value="ECO:0007669"/>
    <property type="project" value="InterPro"/>
</dbReference>
<dbReference type="RefSeq" id="WP_165441614.1">
    <property type="nucleotide sequence ID" value="NZ_SJPG01000001.1"/>
</dbReference>
<feature type="transmembrane region" description="Helical" evidence="1">
    <location>
        <begin position="104"/>
        <end position="124"/>
    </location>
</feature>
<keyword evidence="3" id="KW-1185">Reference proteome</keyword>
<evidence type="ECO:0000256" key="1">
    <source>
        <dbReference type="SAM" id="Phobius"/>
    </source>
</evidence>
<evidence type="ECO:0000313" key="2">
    <source>
        <dbReference type="EMBL" id="TWT60604.1"/>
    </source>
</evidence>
<feature type="transmembrane region" description="Helical" evidence="1">
    <location>
        <begin position="21"/>
        <end position="39"/>
    </location>
</feature>
<dbReference type="AlphaFoldDB" id="A0A5C5XCW5"/>
<dbReference type="GO" id="GO:0016780">
    <property type="term" value="F:phosphotransferase activity, for other substituted phosphate groups"/>
    <property type="evidence" value="ECO:0007669"/>
    <property type="project" value="InterPro"/>
</dbReference>
<dbReference type="Gene3D" id="1.20.120.1760">
    <property type="match status" value="1"/>
</dbReference>
<gene>
    <name evidence="2" type="ORF">Pan54_13180</name>
</gene>
<dbReference type="GO" id="GO:0008654">
    <property type="term" value="P:phospholipid biosynthetic process"/>
    <property type="evidence" value="ECO:0007669"/>
    <property type="project" value="InterPro"/>
</dbReference>
<keyword evidence="1" id="KW-0812">Transmembrane</keyword>
<feature type="transmembrane region" description="Helical" evidence="1">
    <location>
        <begin position="79"/>
        <end position="98"/>
    </location>
</feature>
<dbReference type="InterPro" id="IPR000462">
    <property type="entry name" value="CDP-OH_P_trans"/>
</dbReference>
<evidence type="ECO:0000313" key="3">
    <source>
        <dbReference type="Proteomes" id="UP000316095"/>
    </source>
</evidence>
<dbReference type="EMBL" id="SJPG01000001">
    <property type="protein sequence ID" value="TWT60604.1"/>
    <property type="molecule type" value="Genomic_DNA"/>
</dbReference>
<proteinExistence type="predicted"/>
<sequence>MCEKSSDRNQDRTTSLLTIPNILCFIRLIGSPALLGIAWHQDQMLFLWTFLGLFLTDWFDGKLAILLNQKSVYGARLDSYADVSLYASVLLGIGWLKWEIIQQEVVWIALGVSSYFLTCTVGLIKYGRIPSYHTRAAKICWMLAGLAIVSLLMNWPIWLSRLVIIGIIYTNLETVTMTIVLPEWTNDLRTLAAAFRMKRKMDAENETEFHSE</sequence>
<name>A0A5C5XCW5_9PLAN</name>
<comment type="caution">
    <text evidence="2">The sequence shown here is derived from an EMBL/GenBank/DDBJ whole genome shotgun (WGS) entry which is preliminary data.</text>
</comment>
<accession>A0A5C5XCW5</accession>
<keyword evidence="1" id="KW-1133">Transmembrane helix</keyword>
<feature type="transmembrane region" description="Helical" evidence="1">
    <location>
        <begin position="45"/>
        <end position="67"/>
    </location>
</feature>
<dbReference type="Proteomes" id="UP000316095">
    <property type="component" value="Unassembled WGS sequence"/>
</dbReference>
<organism evidence="2 3">
    <name type="scientific">Rubinisphaera italica</name>
    <dbReference type="NCBI Taxonomy" id="2527969"/>
    <lineage>
        <taxon>Bacteria</taxon>
        <taxon>Pseudomonadati</taxon>
        <taxon>Planctomycetota</taxon>
        <taxon>Planctomycetia</taxon>
        <taxon>Planctomycetales</taxon>
        <taxon>Planctomycetaceae</taxon>
        <taxon>Rubinisphaera</taxon>
    </lineage>
</organism>
<dbReference type="InterPro" id="IPR043130">
    <property type="entry name" value="CDP-OH_PTrfase_TM_dom"/>
</dbReference>
<reference evidence="2 3" key="1">
    <citation type="submission" date="2019-02" db="EMBL/GenBank/DDBJ databases">
        <title>Deep-cultivation of Planctomycetes and their phenomic and genomic characterization uncovers novel biology.</title>
        <authorList>
            <person name="Wiegand S."/>
            <person name="Jogler M."/>
            <person name="Boedeker C."/>
            <person name="Pinto D."/>
            <person name="Vollmers J."/>
            <person name="Rivas-Marin E."/>
            <person name="Kohn T."/>
            <person name="Peeters S.H."/>
            <person name="Heuer A."/>
            <person name="Rast P."/>
            <person name="Oberbeckmann S."/>
            <person name="Bunk B."/>
            <person name="Jeske O."/>
            <person name="Meyerdierks A."/>
            <person name="Storesund J.E."/>
            <person name="Kallscheuer N."/>
            <person name="Luecker S."/>
            <person name="Lage O.M."/>
            <person name="Pohl T."/>
            <person name="Merkel B.J."/>
            <person name="Hornburger P."/>
            <person name="Mueller R.-W."/>
            <person name="Bruemmer F."/>
            <person name="Labrenz M."/>
            <person name="Spormann A.M."/>
            <person name="Op Den Camp H."/>
            <person name="Overmann J."/>
            <person name="Amann R."/>
            <person name="Jetten M.S.M."/>
            <person name="Mascher T."/>
            <person name="Medema M.H."/>
            <person name="Devos D.P."/>
            <person name="Kaster A.-K."/>
            <person name="Ovreas L."/>
            <person name="Rohde M."/>
            <person name="Galperin M.Y."/>
            <person name="Jogler C."/>
        </authorList>
    </citation>
    <scope>NUCLEOTIDE SEQUENCE [LARGE SCALE GENOMIC DNA]</scope>
    <source>
        <strain evidence="2 3">Pan54</strain>
    </source>
</reference>
<keyword evidence="2" id="KW-0808">Transferase</keyword>
<dbReference type="Pfam" id="PF01066">
    <property type="entry name" value="CDP-OH_P_transf"/>
    <property type="match status" value="1"/>
</dbReference>
<feature type="transmembrane region" description="Helical" evidence="1">
    <location>
        <begin position="136"/>
        <end position="157"/>
    </location>
</feature>
<feature type="transmembrane region" description="Helical" evidence="1">
    <location>
        <begin position="163"/>
        <end position="181"/>
    </location>
</feature>